<sequence>MAERRRHGSTASLIAAADIMTCFIGILLVVLVRSKVTVEHEVEALEARKVELQSEVAVLAVENDETFRRMESEHKKKEARIKAEIAEQEVQLAQKQQSFKDWDWVVNRFRESRGMSRDPDAHLYLRSQGIYRDGNAKPLSDAQVIAFLTGQFESASTRPDGKSLVAAWQENGANDQYIRMLDMRSQIPGLDRELSIYTIVLPTGAHAGAEQKGNEPIERKQGGGR</sequence>
<feature type="coiled-coil region" evidence="1">
    <location>
        <begin position="35"/>
        <end position="98"/>
    </location>
</feature>
<evidence type="ECO:0000256" key="2">
    <source>
        <dbReference type="SAM" id="Phobius"/>
    </source>
</evidence>
<accession>A0A1F7WA40</accession>
<organism evidence="3 4">
    <name type="scientific">Candidatus Uhrbacteria bacterium RIFOXYB2_FULL_57_15</name>
    <dbReference type="NCBI Taxonomy" id="1802422"/>
    <lineage>
        <taxon>Bacteria</taxon>
        <taxon>Candidatus Uhriibacteriota</taxon>
    </lineage>
</organism>
<keyword evidence="2" id="KW-1133">Transmembrane helix</keyword>
<protein>
    <submittedName>
        <fullName evidence="3">Uncharacterized protein</fullName>
    </submittedName>
</protein>
<dbReference type="EMBL" id="MGFE01000004">
    <property type="protein sequence ID" value="OGL99456.1"/>
    <property type="molecule type" value="Genomic_DNA"/>
</dbReference>
<evidence type="ECO:0000313" key="3">
    <source>
        <dbReference type="EMBL" id="OGL99456.1"/>
    </source>
</evidence>
<keyword evidence="1" id="KW-0175">Coiled coil</keyword>
<dbReference type="AlphaFoldDB" id="A0A1F7WA40"/>
<dbReference type="Proteomes" id="UP000176501">
    <property type="component" value="Unassembled WGS sequence"/>
</dbReference>
<proteinExistence type="predicted"/>
<keyword evidence="2" id="KW-0812">Transmembrane</keyword>
<gene>
    <name evidence="3" type="ORF">A2304_02445</name>
</gene>
<evidence type="ECO:0000256" key="1">
    <source>
        <dbReference type="SAM" id="Coils"/>
    </source>
</evidence>
<evidence type="ECO:0000313" key="4">
    <source>
        <dbReference type="Proteomes" id="UP000176501"/>
    </source>
</evidence>
<reference evidence="3 4" key="1">
    <citation type="journal article" date="2016" name="Nat. Commun.">
        <title>Thousands of microbial genomes shed light on interconnected biogeochemical processes in an aquifer system.</title>
        <authorList>
            <person name="Anantharaman K."/>
            <person name="Brown C.T."/>
            <person name="Hug L.A."/>
            <person name="Sharon I."/>
            <person name="Castelle C.J."/>
            <person name="Probst A.J."/>
            <person name="Thomas B.C."/>
            <person name="Singh A."/>
            <person name="Wilkins M.J."/>
            <person name="Karaoz U."/>
            <person name="Brodie E.L."/>
            <person name="Williams K.H."/>
            <person name="Hubbard S.S."/>
            <person name="Banfield J.F."/>
        </authorList>
    </citation>
    <scope>NUCLEOTIDE SEQUENCE [LARGE SCALE GENOMIC DNA]</scope>
</reference>
<feature type="transmembrane region" description="Helical" evidence="2">
    <location>
        <begin position="12"/>
        <end position="32"/>
    </location>
</feature>
<keyword evidence="2" id="KW-0472">Membrane</keyword>
<name>A0A1F7WA40_9BACT</name>
<comment type="caution">
    <text evidence="3">The sequence shown here is derived from an EMBL/GenBank/DDBJ whole genome shotgun (WGS) entry which is preliminary data.</text>
</comment>